<evidence type="ECO:0000256" key="1">
    <source>
        <dbReference type="ARBA" id="ARBA00006295"/>
    </source>
</evidence>
<dbReference type="InterPro" id="IPR003115">
    <property type="entry name" value="ParB_N"/>
</dbReference>
<comment type="similarity">
    <text evidence="1">Belongs to the ParB family.</text>
</comment>
<dbReference type="SUPFAM" id="SSF110849">
    <property type="entry name" value="ParB/Sulfiredoxin"/>
    <property type="match status" value="1"/>
</dbReference>
<dbReference type="Proteomes" id="UP000007575">
    <property type="component" value="Chromosome"/>
</dbReference>
<dbReference type="Gene3D" id="1.10.10.2830">
    <property type="match status" value="1"/>
</dbReference>
<gene>
    <name evidence="4" type="ordered locus">DGo_CA0626</name>
</gene>
<dbReference type="PANTHER" id="PTHR33375:SF7">
    <property type="entry name" value="CHROMOSOME 2-PARTITIONING PROTEIN PARB-RELATED"/>
    <property type="match status" value="1"/>
</dbReference>
<dbReference type="InterPro" id="IPR036086">
    <property type="entry name" value="ParB/Sulfiredoxin_sf"/>
</dbReference>
<dbReference type="NCBIfam" id="TIGR00180">
    <property type="entry name" value="parB_part"/>
    <property type="match status" value="1"/>
</dbReference>
<evidence type="ECO:0000256" key="2">
    <source>
        <dbReference type="ARBA" id="ARBA00023125"/>
    </source>
</evidence>
<dbReference type="EMBL" id="CP002191">
    <property type="protein sequence ID" value="AFD24553.1"/>
    <property type="molecule type" value="Genomic_DNA"/>
</dbReference>
<dbReference type="RefSeq" id="WP_014684036.1">
    <property type="nucleotide sequence ID" value="NC_017790.1"/>
</dbReference>
<evidence type="ECO:0000259" key="3">
    <source>
        <dbReference type="SMART" id="SM00470"/>
    </source>
</evidence>
<evidence type="ECO:0000313" key="5">
    <source>
        <dbReference type="Proteomes" id="UP000007575"/>
    </source>
</evidence>
<name>H8GX13_DEIGI</name>
<sequence>MELSRIRVRPEQPRRYFDEAALAALSESVRQQGVLQPVLVRPVEGGYELVAGERRVRAARAAGLTTVPAMVREVAETDVPLLAALENLQRQDLNPLDEVEAILTVTAQRLGVTQVEVLPLLHAQRRTPDPVTTAQLDALFAQLGRGSWASFAANRAGVLRFPADLLELMRAGKLEYTRAAALARVKDDARRRILTDRALTENLSVRDIVAAQKAPITDVSQLRRVRGLLDERRVTRLSRKDQGRVTRLLEELERLLEADPASR</sequence>
<dbReference type="eggNOG" id="COG1475">
    <property type="taxonomic scope" value="Bacteria"/>
</dbReference>
<reference evidence="4 5" key="1">
    <citation type="journal article" date="2012" name="PLoS ONE">
        <title>Genome sequence and transcriptome analysis of the radioresistant bacterium Deinococcus gobiensis: insights into the extreme environmental adaptations.</title>
        <authorList>
            <person name="Yuan M."/>
            <person name="Chen M."/>
            <person name="Zhang W."/>
            <person name="Lu W."/>
            <person name="Wang J."/>
            <person name="Yang M."/>
            <person name="Zhao P."/>
            <person name="Tang R."/>
            <person name="Li X."/>
            <person name="Hao Y."/>
            <person name="Zhou Z."/>
            <person name="Zhan Y."/>
            <person name="Yu H."/>
            <person name="Teng C."/>
            <person name="Yan Y."/>
            <person name="Ping S."/>
            <person name="Wang Y."/>
            <person name="Lin M."/>
        </authorList>
    </citation>
    <scope>NUCLEOTIDE SEQUENCE [LARGE SCALE GENOMIC DNA]</scope>
    <source>
        <strain evidence="4 5">I-0</strain>
    </source>
</reference>
<proteinExistence type="inferred from homology"/>
<dbReference type="Gene3D" id="3.90.1530.30">
    <property type="match status" value="1"/>
</dbReference>
<keyword evidence="2" id="KW-0238">DNA-binding</keyword>
<dbReference type="SMART" id="SM00470">
    <property type="entry name" value="ParB"/>
    <property type="match status" value="1"/>
</dbReference>
<dbReference type="InterPro" id="IPR050336">
    <property type="entry name" value="Chromosome_partition/occlusion"/>
</dbReference>
<feature type="domain" description="ParB-like N-terminal" evidence="3">
    <location>
        <begin position="2"/>
        <end position="88"/>
    </location>
</feature>
<accession>H8GX13</accession>
<dbReference type="KEGG" id="dgo:DGo_CA0626"/>
<dbReference type="GO" id="GO:0007059">
    <property type="term" value="P:chromosome segregation"/>
    <property type="evidence" value="ECO:0007669"/>
    <property type="project" value="TreeGrafter"/>
</dbReference>
<dbReference type="PANTHER" id="PTHR33375">
    <property type="entry name" value="CHROMOSOME-PARTITIONING PROTEIN PARB-RELATED"/>
    <property type="match status" value="1"/>
</dbReference>
<keyword evidence="5" id="KW-1185">Reference proteome</keyword>
<dbReference type="GO" id="GO:0003677">
    <property type="term" value="F:DNA binding"/>
    <property type="evidence" value="ECO:0007669"/>
    <property type="project" value="UniProtKB-KW"/>
</dbReference>
<protein>
    <submittedName>
        <fullName evidence="4">Spo0J-like protein, ParB-like nuclease domain protein</fullName>
    </submittedName>
</protein>
<dbReference type="STRING" id="745776.DGo_CA0626"/>
<dbReference type="Pfam" id="PF17762">
    <property type="entry name" value="HTH_ParB"/>
    <property type="match status" value="1"/>
</dbReference>
<dbReference type="SUPFAM" id="SSF109709">
    <property type="entry name" value="KorB DNA-binding domain-like"/>
    <property type="match status" value="1"/>
</dbReference>
<evidence type="ECO:0000313" key="4">
    <source>
        <dbReference type="EMBL" id="AFD24553.1"/>
    </source>
</evidence>
<dbReference type="InterPro" id="IPR004437">
    <property type="entry name" value="ParB/RepB/Spo0J"/>
</dbReference>
<dbReference type="AlphaFoldDB" id="H8GX13"/>
<dbReference type="HOGENOM" id="CLU_023853_4_0_0"/>
<dbReference type="PATRIC" id="fig|745776.4.peg.640"/>
<dbReference type="InterPro" id="IPR041468">
    <property type="entry name" value="HTH_ParB/Spo0J"/>
</dbReference>
<organism evidence="4 5">
    <name type="scientific">Deinococcus gobiensis (strain DSM 21396 / JCM 16679 / CGMCC 1.7299 / I-0)</name>
    <dbReference type="NCBI Taxonomy" id="745776"/>
    <lineage>
        <taxon>Bacteria</taxon>
        <taxon>Thermotogati</taxon>
        <taxon>Deinococcota</taxon>
        <taxon>Deinococci</taxon>
        <taxon>Deinococcales</taxon>
        <taxon>Deinococcaceae</taxon>
        <taxon>Deinococcus</taxon>
    </lineage>
</organism>
<dbReference type="GO" id="GO:0005694">
    <property type="term" value="C:chromosome"/>
    <property type="evidence" value="ECO:0007669"/>
    <property type="project" value="TreeGrafter"/>
</dbReference>
<dbReference type="Pfam" id="PF02195">
    <property type="entry name" value="ParB_N"/>
    <property type="match status" value="1"/>
</dbReference>
<dbReference type="FunFam" id="3.90.1530.30:FF:000001">
    <property type="entry name" value="Chromosome partitioning protein ParB"/>
    <property type="match status" value="1"/>
</dbReference>